<dbReference type="GO" id="GO:0009245">
    <property type="term" value="P:lipid A biosynthetic process"/>
    <property type="evidence" value="ECO:0007669"/>
    <property type="project" value="TreeGrafter"/>
</dbReference>
<dbReference type="PANTHER" id="PTHR42755">
    <property type="entry name" value="3-DEOXY-MANNO-OCTULOSONATE CYTIDYLYLTRANSFERASE"/>
    <property type="match status" value="1"/>
</dbReference>
<keyword evidence="8" id="KW-0378">Hydrolase</keyword>
<protein>
    <recommendedName>
        <fullName evidence="3 7">3-deoxy-D-manno-octulosonic acid transferase</fullName>
        <shortName evidence="7">Kdo transferase</shortName>
        <ecNumber evidence="2 7">2.4.99.12</ecNumber>
    </recommendedName>
    <alternativeName>
        <fullName evidence="5 7">Lipid IV(A) 3-deoxy-D-manno-octulosonic acid transferase</fullName>
    </alternativeName>
</protein>
<dbReference type="AlphaFoldDB" id="A0A1L6TDN8"/>
<dbReference type="EMBL" id="CP012508">
    <property type="protein sequence ID" value="ALB23538.1"/>
    <property type="molecule type" value="Genomic_DNA"/>
</dbReference>
<comment type="pathway">
    <text evidence="1 7">Bacterial outer membrane biogenesis; LPS core biosynthesis.</text>
</comment>
<proteinExistence type="inferred from homology"/>
<accession>A0A1L6TDN8</accession>
<dbReference type="InterPro" id="IPR038107">
    <property type="entry name" value="Glycos_transf_N_sf"/>
</dbReference>
<evidence type="ECO:0000256" key="4">
    <source>
        <dbReference type="ARBA" id="ARBA00022679"/>
    </source>
</evidence>
<evidence type="ECO:0000313" key="9">
    <source>
        <dbReference type="Proteomes" id="UP000029558"/>
    </source>
</evidence>
<dbReference type="RefSeq" id="WP_017377932.1">
    <property type="nucleotide sequence ID" value="NZ_CP012508.1"/>
</dbReference>
<dbReference type="Gene3D" id="3.40.50.2000">
    <property type="entry name" value="Glycogen Phosphorylase B"/>
    <property type="match status" value="1"/>
</dbReference>
<comment type="similarity">
    <text evidence="7">Belongs to the glycosyltransferase group 1 family.</text>
</comment>
<dbReference type="PANTHER" id="PTHR42755:SF1">
    <property type="entry name" value="3-DEOXY-D-MANNO-OCTULOSONIC ACID TRANSFERASE, MITOCHONDRIAL-RELATED"/>
    <property type="match status" value="1"/>
</dbReference>
<evidence type="ECO:0000256" key="2">
    <source>
        <dbReference type="ARBA" id="ARBA00012621"/>
    </source>
</evidence>
<dbReference type="Gene3D" id="3.40.50.11720">
    <property type="entry name" value="3-Deoxy-D-manno-octulosonic-acid transferase, N-terminal domain"/>
    <property type="match status" value="1"/>
</dbReference>
<comment type="function">
    <text evidence="7">Involved in lipopolysaccharide (LPS) biosynthesis. Catalyzes the transfer of 3-deoxy-D-manno-octulosonate (Kdo) residue(s) from CMP-Kdo to lipid IV(A), the tetraacyldisaccharide-1,4'-bisphosphate precursor of lipid A.</text>
</comment>
<keyword evidence="7" id="KW-0448">Lipopolysaccharide biosynthesis</keyword>
<keyword evidence="7" id="KW-0812">Transmembrane</keyword>
<dbReference type="GO" id="GO:0005886">
    <property type="term" value="C:plasma membrane"/>
    <property type="evidence" value="ECO:0007669"/>
    <property type="project" value="UniProtKB-SubCell"/>
</dbReference>
<evidence type="ECO:0000256" key="5">
    <source>
        <dbReference type="ARBA" id="ARBA00031445"/>
    </source>
</evidence>
<dbReference type="InterPro" id="IPR007507">
    <property type="entry name" value="Glycos_transf_N"/>
</dbReference>
<evidence type="ECO:0000256" key="1">
    <source>
        <dbReference type="ARBA" id="ARBA00004713"/>
    </source>
</evidence>
<organism evidence="8 9">
    <name type="scientific">Piscirickettsia salmonis</name>
    <dbReference type="NCBI Taxonomy" id="1238"/>
    <lineage>
        <taxon>Bacteria</taxon>
        <taxon>Pseudomonadati</taxon>
        <taxon>Pseudomonadota</taxon>
        <taxon>Gammaproteobacteria</taxon>
        <taxon>Thiotrichales</taxon>
        <taxon>Piscirickettsiaceae</taxon>
        <taxon>Piscirickettsia</taxon>
    </lineage>
</organism>
<dbReference type="EC" id="2.4.99.12" evidence="2 7"/>
<dbReference type="Pfam" id="PF04413">
    <property type="entry name" value="Glycos_transf_N"/>
    <property type="match status" value="1"/>
</dbReference>
<dbReference type="GO" id="GO:0016787">
    <property type="term" value="F:hydrolase activity"/>
    <property type="evidence" value="ECO:0007669"/>
    <property type="project" value="UniProtKB-KW"/>
</dbReference>
<comment type="subcellular location">
    <subcellularLocation>
        <location evidence="7">Cell membrane</location>
    </subcellularLocation>
</comment>
<name>A0A1L6TDN8_PISSA</name>
<dbReference type="GO" id="GO:0009244">
    <property type="term" value="P:lipopolysaccharide core region biosynthetic process"/>
    <property type="evidence" value="ECO:0007669"/>
    <property type="project" value="UniProtKB-UniRule"/>
</dbReference>
<dbReference type="InterPro" id="IPR039901">
    <property type="entry name" value="Kdotransferase"/>
</dbReference>
<comment type="catalytic activity">
    <reaction evidence="6 7">
        <text>lipid IVA (E. coli) + CMP-3-deoxy-beta-D-manno-octulosonate = alpha-Kdo-(2-&gt;6)-lipid IVA (E. coli) + CMP + H(+)</text>
        <dbReference type="Rhea" id="RHEA:28066"/>
        <dbReference type="ChEBI" id="CHEBI:15378"/>
        <dbReference type="ChEBI" id="CHEBI:58603"/>
        <dbReference type="ChEBI" id="CHEBI:60364"/>
        <dbReference type="ChEBI" id="CHEBI:60377"/>
        <dbReference type="ChEBI" id="CHEBI:85987"/>
        <dbReference type="EC" id="2.4.99.12"/>
    </reaction>
</comment>
<keyword evidence="7" id="KW-0472">Membrane</keyword>
<evidence type="ECO:0000313" key="8">
    <source>
        <dbReference type="EMBL" id="ALB23538.1"/>
    </source>
</evidence>
<sequence length="431" mass="48551">MIRRFYTCCFYLLLPVIFLRLWYKGRKLPAYRGRWLQRLGWVKIPKEYQHGLWIHAASVGETVAASMLVKTLREQGDKRPIVMTTMTPTGSEQVQRSLAGDEVYHVFVPYDLPCAVRRFLDSVQPKVLILIETEVWPNLLAEAKHYDIPCVLVNARLSARSAAGYQRLKGFSRWMMRQFDVILAQTRADAERFIQLGAHSERVKICGNVKYDLSWPENLARDAALLRRVFGEVRPVVTVASTHKGEEELILRAFEIIWQTLDVVLVLVPRHPNRFAEVKKLCIKTGKAFACRSDGDDNHPDQEQQVQLYLGDSMGEMGLYYQVADITVVAGSFQPIGGHNMLEPASLGKAVITGPHVFNFTQVAQLLADANAAIKLAESSDSQHLAGCIMELLSDPDTYTAMGERGQAVVKKHQGASLATLDEIRKVMKSR</sequence>
<evidence type="ECO:0000256" key="6">
    <source>
        <dbReference type="ARBA" id="ARBA00049183"/>
    </source>
</evidence>
<dbReference type="FunFam" id="3.40.50.11720:FF:000001">
    <property type="entry name" value="3-deoxy-D-manno-octulosonic acid transferase"/>
    <property type="match status" value="1"/>
</dbReference>
<evidence type="ECO:0000256" key="3">
    <source>
        <dbReference type="ARBA" id="ARBA00019077"/>
    </source>
</evidence>
<evidence type="ECO:0000256" key="7">
    <source>
        <dbReference type="RuleBase" id="RU365103"/>
    </source>
</evidence>
<gene>
    <name evidence="8" type="ORF">KU39_2360</name>
</gene>
<dbReference type="NCBIfam" id="NF004388">
    <property type="entry name" value="PRK05749.1-4"/>
    <property type="match status" value="1"/>
</dbReference>
<feature type="transmembrane region" description="Helical" evidence="7">
    <location>
        <begin position="5"/>
        <end position="23"/>
    </location>
</feature>
<keyword evidence="7" id="KW-1003">Cell membrane</keyword>
<dbReference type="GO" id="GO:0043842">
    <property type="term" value="F:Kdo transferase activity"/>
    <property type="evidence" value="ECO:0007669"/>
    <property type="project" value="UniProtKB-EC"/>
</dbReference>
<reference evidence="8 9" key="1">
    <citation type="journal article" date="2014" name="Genome Announc.">
        <title>Comparative Genome Analysis of Two Isolates of the Fish Pathogen Piscirickettsia salmonis from Different Hosts Reveals Major Differences in Virulence-Associated Secretion Systems.</title>
        <authorList>
            <person name="Bohle H."/>
            <person name="Henriquez P."/>
            <person name="Grothusen H."/>
            <person name="Navas E."/>
            <person name="Sandoval A."/>
            <person name="Bustamante F."/>
            <person name="Bustos P."/>
            <person name="Mancilla M."/>
        </authorList>
    </citation>
    <scope>NUCLEOTIDE SEQUENCE [LARGE SCALE GENOMIC DNA]</scope>
    <source>
        <strain evidence="9">B1-32597</strain>
    </source>
</reference>
<dbReference type="Proteomes" id="UP000029558">
    <property type="component" value="Chromosome"/>
</dbReference>
<keyword evidence="4 7" id="KW-0808">Transferase</keyword>
<keyword evidence="7" id="KW-1133">Transmembrane helix</keyword>
<dbReference type="SUPFAM" id="SSF53756">
    <property type="entry name" value="UDP-Glycosyltransferase/glycogen phosphorylase"/>
    <property type="match status" value="1"/>
</dbReference>